<dbReference type="SUPFAM" id="SSF53448">
    <property type="entry name" value="Nucleotide-diphospho-sugar transferases"/>
    <property type="match status" value="1"/>
</dbReference>
<dbReference type="EMBL" id="LNVX01000218">
    <property type="protein sequence ID" value="OEG71387.1"/>
    <property type="molecule type" value="Genomic_DNA"/>
</dbReference>
<comment type="caution">
    <text evidence="4">The sequence shown here is derived from an EMBL/GenBank/DDBJ whole genome shotgun (WGS) entry which is preliminary data.</text>
</comment>
<proteinExistence type="inferred from homology"/>
<dbReference type="AlphaFoldDB" id="A0A1E5ILP6"/>
<dbReference type="HAMAP" id="MF_00108">
    <property type="entry name" value="IspD"/>
    <property type="match status" value="1"/>
</dbReference>
<reference evidence="4 5" key="1">
    <citation type="submission" date="2015-11" db="EMBL/GenBank/DDBJ databases">
        <title>Evidence for parallel genomic evolution in an endosymbiosis of termite gut flagellates.</title>
        <authorList>
            <person name="Zheng H."/>
        </authorList>
    </citation>
    <scope>NUCLEOTIDE SEQUENCE [LARGE SCALE GENOMIC DNA]</scope>
    <source>
        <strain evidence="4 5">CET450</strain>
    </source>
</reference>
<keyword evidence="2 3" id="KW-0548">Nucleotidyltransferase</keyword>
<dbReference type="Gene3D" id="3.90.550.10">
    <property type="entry name" value="Spore Coat Polysaccharide Biosynthesis Protein SpsA, Chain A"/>
    <property type="match status" value="1"/>
</dbReference>
<dbReference type="InterPro" id="IPR029044">
    <property type="entry name" value="Nucleotide-diphossugar_trans"/>
</dbReference>
<keyword evidence="1 3" id="KW-0808">Transferase</keyword>
<dbReference type="CDD" id="cd02516">
    <property type="entry name" value="CDP-ME_synthetase"/>
    <property type="match status" value="1"/>
</dbReference>
<dbReference type="EC" id="2.7.7.60" evidence="3"/>
<gene>
    <name evidence="3" type="primary">ispD</name>
    <name evidence="4" type="ORF">ATZ36_14810</name>
</gene>
<dbReference type="NCBIfam" id="TIGR00453">
    <property type="entry name" value="ispD"/>
    <property type="match status" value="1"/>
</dbReference>
<feature type="site" description="Positions MEP for the nucleophilic attack" evidence="3">
    <location>
        <position position="204"/>
    </location>
</feature>
<evidence type="ECO:0000313" key="4">
    <source>
        <dbReference type="EMBL" id="OEG71387.1"/>
    </source>
</evidence>
<organism evidence="4 5">
    <name type="scientific">Endomicrobium trichonymphae</name>
    <dbReference type="NCBI Taxonomy" id="1408204"/>
    <lineage>
        <taxon>Bacteria</taxon>
        <taxon>Pseudomonadati</taxon>
        <taxon>Elusimicrobiota</taxon>
        <taxon>Endomicrobiia</taxon>
        <taxon>Endomicrobiales</taxon>
        <taxon>Endomicrobiaceae</taxon>
        <taxon>Candidatus Endomicrobiellum</taxon>
    </lineage>
</organism>
<dbReference type="Proteomes" id="UP000095237">
    <property type="component" value="Unassembled WGS sequence"/>
</dbReference>
<comment type="similarity">
    <text evidence="3">Belongs to the IspD/TarI cytidylyltransferase family. IspD subfamily.</text>
</comment>
<dbReference type="GO" id="GO:0019288">
    <property type="term" value="P:isopentenyl diphosphate biosynthetic process, methylerythritol 4-phosphate pathway"/>
    <property type="evidence" value="ECO:0007669"/>
    <property type="project" value="UniProtKB-UniRule"/>
</dbReference>
<evidence type="ECO:0000256" key="3">
    <source>
        <dbReference type="HAMAP-Rule" id="MF_00108"/>
    </source>
</evidence>
<dbReference type="InterPro" id="IPR001228">
    <property type="entry name" value="IspD"/>
</dbReference>
<feature type="site" description="Transition state stabilizer" evidence="3">
    <location>
        <position position="15"/>
    </location>
</feature>
<keyword evidence="5" id="KW-1185">Reference proteome</keyword>
<dbReference type="InterPro" id="IPR034683">
    <property type="entry name" value="IspD/TarI"/>
</dbReference>
<protein>
    <recommendedName>
        <fullName evidence="3">2-C-methyl-D-erythritol 4-phosphate cytidylyltransferase</fullName>
        <ecNumber evidence="3">2.7.7.60</ecNumber>
    </recommendedName>
    <alternativeName>
        <fullName evidence="3">4-diphosphocytidyl-2C-methyl-D-erythritol synthase</fullName>
    </alternativeName>
    <alternativeName>
        <fullName evidence="3">MEP cytidylyltransferase</fullName>
        <shortName evidence="3">MCT</shortName>
    </alternativeName>
</protein>
<comment type="catalytic activity">
    <reaction evidence="3">
        <text>2-C-methyl-D-erythritol 4-phosphate + CTP + H(+) = 4-CDP-2-C-methyl-D-erythritol + diphosphate</text>
        <dbReference type="Rhea" id="RHEA:13429"/>
        <dbReference type="ChEBI" id="CHEBI:15378"/>
        <dbReference type="ChEBI" id="CHEBI:33019"/>
        <dbReference type="ChEBI" id="CHEBI:37563"/>
        <dbReference type="ChEBI" id="CHEBI:57823"/>
        <dbReference type="ChEBI" id="CHEBI:58262"/>
        <dbReference type="EC" id="2.7.7.60"/>
    </reaction>
</comment>
<dbReference type="GO" id="GO:0050518">
    <property type="term" value="F:2-C-methyl-D-erythritol 4-phosphate cytidylyltransferase activity"/>
    <property type="evidence" value="ECO:0007669"/>
    <property type="project" value="UniProtKB-UniRule"/>
</dbReference>
<comment type="function">
    <text evidence="3">Catalyzes the formation of 4-diphosphocytidyl-2-C-methyl-D-erythritol from CTP and 2-C-methyl-D-erythritol 4-phosphate (MEP).</text>
</comment>
<dbReference type="Pfam" id="PF01128">
    <property type="entry name" value="IspD"/>
    <property type="match status" value="1"/>
</dbReference>
<dbReference type="UniPathway" id="UPA00056">
    <property type="reaction ID" value="UER00093"/>
</dbReference>
<evidence type="ECO:0000256" key="2">
    <source>
        <dbReference type="ARBA" id="ARBA00022695"/>
    </source>
</evidence>
<dbReference type="FunFam" id="3.90.550.10:FF:000003">
    <property type="entry name" value="2-C-methyl-D-erythritol 4-phosphate cytidylyltransferase"/>
    <property type="match status" value="1"/>
</dbReference>
<dbReference type="PANTHER" id="PTHR32125:SF4">
    <property type="entry name" value="2-C-METHYL-D-ERYTHRITOL 4-PHOSPHATE CYTIDYLYLTRANSFERASE, CHLOROPLASTIC"/>
    <property type="match status" value="1"/>
</dbReference>
<dbReference type="InterPro" id="IPR050088">
    <property type="entry name" value="IspD/TarI_cytidylyltransf_bact"/>
</dbReference>
<feature type="site" description="Transition state stabilizer" evidence="3">
    <location>
        <position position="22"/>
    </location>
</feature>
<dbReference type="PANTHER" id="PTHR32125">
    <property type="entry name" value="2-C-METHYL-D-ERYTHRITOL 4-PHOSPHATE CYTIDYLYLTRANSFERASE, CHLOROPLASTIC"/>
    <property type="match status" value="1"/>
</dbReference>
<feature type="site" description="Positions MEP for the nucleophilic attack" evidence="3">
    <location>
        <position position="150"/>
    </location>
</feature>
<accession>A0A1E5ILP6</accession>
<keyword evidence="3" id="KW-0414">Isoprene biosynthesis</keyword>
<evidence type="ECO:0000313" key="5">
    <source>
        <dbReference type="Proteomes" id="UP000095237"/>
    </source>
</evidence>
<evidence type="ECO:0000256" key="1">
    <source>
        <dbReference type="ARBA" id="ARBA00022679"/>
    </source>
</evidence>
<comment type="pathway">
    <text evidence="3">Isoprenoid biosynthesis; isopentenyl diphosphate biosynthesis via DXP pathway; isopentenyl diphosphate from 1-deoxy-D-xylulose 5-phosphate: step 2/6.</text>
</comment>
<name>A0A1E5ILP6_ENDTX</name>
<sequence>MKNAAIIVAAGSGKRFGSRVSKQFLNLNGSPMFLWSVKAFASIKSFKQIIVVVPSDMVESLSLKHKAGFFCTAGGNERFYSVKNGLALVEDYIDFIAVHDAARPLISKKDILSVLDKAAKTKAAVAVEKVKDTVKLVSAGGGYILKTLDRTILRNVQTPQIFKTELLKRAYSGKISVGTTDDSQLVENLKIKVSAVETKFPNFKITTKQDFELAKKILKS</sequence>